<dbReference type="InterPro" id="IPR000718">
    <property type="entry name" value="Peptidase_M13"/>
</dbReference>
<dbReference type="Proteomes" id="UP001321473">
    <property type="component" value="Unassembled WGS sequence"/>
</dbReference>
<feature type="compositionally biased region" description="Basic and acidic residues" evidence="1">
    <location>
        <begin position="1"/>
        <end position="11"/>
    </location>
</feature>
<dbReference type="InterPro" id="IPR024079">
    <property type="entry name" value="MetalloPept_cat_dom_sf"/>
</dbReference>
<evidence type="ECO:0000313" key="3">
    <source>
        <dbReference type="EMBL" id="KAK8778021.1"/>
    </source>
</evidence>
<evidence type="ECO:0000256" key="1">
    <source>
        <dbReference type="SAM" id="MobiDB-lite"/>
    </source>
</evidence>
<dbReference type="InterPro" id="IPR042089">
    <property type="entry name" value="Peptidase_M13_dom_2"/>
</dbReference>
<evidence type="ECO:0000256" key="2">
    <source>
        <dbReference type="SAM" id="Phobius"/>
    </source>
</evidence>
<gene>
    <name evidence="3" type="ORF">V5799_020637</name>
</gene>
<dbReference type="Gene3D" id="3.40.390.10">
    <property type="entry name" value="Collagenase (Catalytic Domain)"/>
    <property type="match status" value="1"/>
</dbReference>
<name>A0AAQ4ETF0_AMBAM</name>
<dbReference type="PROSITE" id="PS51885">
    <property type="entry name" value="NEPRILYSIN"/>
    <property type="match status" value="1"/>
</dbReference>
<dbReference type="GO" id="GO:0004222">
    <property type="term" value="F:metalloendopeptidase activity"/>
    <property type="evidence" value="ECO:0007669"/>
    <property type="project" value="InterPro"/>
</dbReference>
<reference evidence="3 4" key="1">
    <citation type="journal article" date="2023" name="Arcadia Sci">
        <title>De novo assembly of a long-read Amblyomma americanum tick genome.</title>
        <authorList>
            <person name="Chou S."/>
            <person name="Poskanzer K.E."/>
            <person name="Rollins M."/>
            <person name="Thuy-Boun P.S."/>
        </authorList>
    </citation>
    <scope>NUCLEOTIDE SEQUENCE [LARGE SCALE GENOMIC DNA]</scope>
    <source>
        <strain evidence="3">F_SG_1</strain>
        <tissue evidence="3">Salivary glands</tissue>
    </source>
</reference>
<sequence length="664" mass="73538">MESSSPEDKENNSNVTPPPTSTDNTCDFVGGIQFQRWVVAATIAVCIISFVTGMAFLLQSIWRWRQDAAAVNPLLRPGSDLLGAVACNSTLCHRYKELLSSCTDGAGKSPCAGLSDFVCGEGVCYGRPVESLLRGLLQSLAAEALADWRLRGDTQWPAVDRAAALYDVCRERSRRNVMLASIGDSVSIDELNSFLATNDSAADLAMRLAARYQDGGFFWLDIAPRRSESKLRLQLKVNKQFLQNVHDQEQLSSRRNLRSPQRTFVESLSRSDVGQRILRAMNYVHMLWKKAGNLRAYAPVSIPIEELDKYGLNSSILIEELNQGGSAVFDKADRIEVANGAILPFLTELLQTSNTKAYLVWEFVRHGRACTAPIDLEGNTLANACFDCVERVAGLAAHAPFLFTSHDAESQAKASSFLQQVKQFVVSSVVEAKWLPARQQEHIIERLFRLQFVRGIPARKDGMAQLNDYYAYLPNGSGNFVDDYRAASIAAWKWSLTRTEESLVLLSAFPNVLTKNNTVFVPAVALVPPLFNYGDVESAQFSLFSVALIRATLHSLGLTGLHSTPYPYVETVPHLDILGRCLTLNSSTREYSSRMADVMAVGTALRVFGIGQEENVVLNSCLFMCTAEDPRRCDMPAGQAVEFENAFACPRTSPMRRFKTCFVW</sequence>
<evidence type="ECO:0000313" key="4">
    <source>
        <dbReference type="Proteomes" id="UP001321473"/>
    </source>
</evidence>
<organism evidence="3 4">
    <name type="scientific">Amblyomma americanum</name>
    <name type="common">Lone star tick</name>
    <dbReference type="NCBI Taxonomy" id="6943"/>
    <lineage>
        <taxon>Eukaryota</taxon>
        <taxon>Metazoa</taxon>
        <taxon>Ecdysozoa</taxon>
        <taxon>Arthropoda</taxon>
        <taxon>Chelicerata</taxon>
        <taxon>Arachnida</taxon>
        <taxon>Acari</taxon>
        <taxon>Parasitiformes</taxon>
        <taxon>Ixodida</taxon>
        <taxon>Ixodoidea</taxon>
        <taxon>Ixodidae</taxon>
        <taxon>Amblyomminae</taxon>
        <taxon>Amblyomma</taxon>
    </lineage>
</organism>
<feature type="transmembrane region" description="Helical" evidence="2">
    <location>
        <begin position="37"/>
        <end position="58"/>
    </location>
</feature>
<accession>A0AAQ4ETF0</accession>
<dbReference type="GO" id="GO:0006508">
    <property type="term" value="P:proteolysis"/>
    <property type="evidence" value="ECO:0007669"/>
    <property type="project" value="InterPro"/>
</dbReference>
<keyword evidence="2" id="KW-0472">Membrane</keyword>
<dbReference type="SUPFAM" id="SSF55486">
    <property type="entry name" value="Metalloproteases ('zincins'), catalytic domain"/>
    <property type="match status" value="1"/>
</dbReference>
<protein>
    <submittedName>
        <fullName evidence="3">Uncharacterized protein</fullName>
    </submittedName>
</protein>
<proteinExistence type="predicted"/>
<keyword evidence="2" id="KW-0812">Transmembrane</keyword>
<feature type="region of interest" description="Disordered" evidence="1">
    <location>
        <begin position="1"/>
        <end position="22"/>
    </location>
</feature>
<keyword evidence="2" id="KW-1133">Transmembrane helix</keyword>
<dbReference type="Gene3D" id="1.10.1380.10">
    <property type="entry name" value="Neutral endopeptidase , domain2"/>
    <property type="match status" value="1"/>
</dbReference>
<dbReference type="EMBL" id="JARKHS020011188">
    <property type="protein sequence ID" value="KAK8778021.1"/>
    <property type="molecule type" value="Genomic_DNA"/>
</dbReference>
<keyword evidence="4" id="KW-1185">Reference proteome</keyword>
<dbReference type="AlphaFoldDB" id="A0AAQ4ETF0"/>
<comment type="caution">
    <text evidence="3">The sequence shown here is derived from an EMBL/GenBank/DDBJ whole genome shotgun (WGS) entry which is preliminary data.</text>
</comment>